<dbReference type="InterPro" id="IPR007809">
    <property type="entry name" value="FlgN-like"/>
</dbReference>
<comment type="caution">
    <text evidence="2">The sequence shown here is derived from an EMBL/GenBank/DDBJ whole genome shotgun (WGS) entry which is preliminary data.</text>
</comment>
<gene>
    <name evidence="2" type="ORF">HMPREF0908_1587</name>
</gene>
<dbReference type="STRING" id="638302.HMPREF0908_1587"/>
<accession>C4V4Z3</accession>
<dbReference type="AlphaFoldDB" id="C4V4Z3"/>
<proteinExistence type="predicted"/>
<evidence type="ECO:0000313" key="3">
    <source>
        <dbReference type="Proteomes" id="UP000005309"/>
    </source>
</evidence>
<name>C4V4Z3_9FIRM</name>
<protein>
    <recommendedName>
        <fullName evidence="4">FlgN protein</fullName>
    </recommendedName>
</protein>
<evidence type="ECO:0000256" key="1">
    <source>
        <dbReference type="ARBA" id="ARBA00022795"/>
    </source>
</evidence>
<reference evidence="2 3" key="1">
    <citation type="submission" date="2009-04" db="EMBL/GenBank/DDBJ databases">
        <authorList>
            <person name="Qin X."/>
            <person name="Bachman B."/>
            <person name="Battles P."/>
            <person name="Bell A."/>
            <person name="Bess C."/>
            <person name="Bickham C."/>
            <person name="Chaboub L."/>
            <person name="Chen D."/>
            <person name="Coyle M."/>
            <person name="Deiros D.R."/>
            <person name="Dinh H."/>
            <person name="Forbes L."/>
            <person name="Fowler G."/>
            <person name="Francisco L."/>
            <person name="Fu Q."/>
            <person name="Gubbala S."/>
            <person name="Hale W."/>
            <person name="Han Y."/>
            <person name="Hemphill L."/>
            <person name="Highlander S.K."/>
            <person name="Hirani K."/>
            <person name="Hogues M."/>
            <person name="Jackson L."/>
            <person name="Jakkamsetti A."/>
            <person name="Javaid M."/>
            <person name="Jiang H."/>
            <person name="Korchina V."/>
            <person name="Kovar C."/>
            <person name="Lara F."/>
            <person name="Lee S."/>
            <person name="Mata R."/>
            <person name="Mathew T."/>
            <person name="Moen C."/>
            <person name="Morales K."/>
            <person name="Munidasa M."/>
            <person name="Nazareth L."/>
            <person name="Ngo R."/>
            <person name="Nguyen L."/>
            <person name="Okwuonu G."/>
            <person name="Ongeri F."/>
            <person name="Patil S."/>
            <person name="Petrosino J."/>
            <person name="Pham C."/>
            <person name="Pham P."/>
            <person name="Pu L.-L."/>
            <person name="Puazo M."/>
            <person name="Raj R."/>
            <person name="Reid J."/>
            <person name="Rouhana J."/>
            <person name="Saada N."/>
            <person name="Shang Y."/>
            <person name="Simmons D."/>
            <person name="Thornton R."/>
            <person name="Warren J."/>
            <person name="Weissenberger G."/>
            <person name="Zhang J."/>
            <person name="Zhang L."/>
            <person name="Zhou C."/>
            <person name="Zhu D."/>
            <person name="Muzny D."/>
            <person name="Worley K."/>
            <person name="Gibbs R."/>
        </authorList>
    </citation>
    <scope>NUCLEOTIDE SEQUENCE [LARGE SCALE GENOMIC DNA]</scope>
    <source>
        <strain evidence="2 3">ATCC 43531</strain>
    </source>
</reference>
<dbReference type="InterPro" id="IPR036679">
    <property type="entry name" value="FlgN-like_sf"/>
</dbReference>
<dbReference type="GO" id="GO:0044780">
    <property type="term" value="P:bacterial-type flagellum assembly"/>
    <property type="evidence" value="ECO:0007669"/>
    <property type="project" value="InterPro"/>
</dbReference>
<evidence type="ECO:0000313" key="2">
    <source>
        <dbReference type="EMBL" id="EEQ48041.1"/>
    </source>
</evidence>
<dbReference type="Pfam" id="PF05130">
    <property type="entry name" value="FlgN"/>
    <property type="match status" value="1"/>
</dbReference>
<keyword evidence="1" id="KW-1005">Bacterial flagellum biogenesis</keyword>
<evidence type="ECO:0008006" key="4">
    <source>
        <dbReference type="Google" id="ProtNLM"/>
    </source>
</evidence>
<keyword evidence="3" id="KW-1185">Reference proteome</keyword>
<dbReference type="Proteomes" id="UP000005309">
    <property type="component" value="Unassembled WGS sequence"/>
</dbReference>
<sequence>MEQTMWDAFTATLEELSHQYEKICTLQKKKRGILAALDLEALEKVTAEEDFLARAVERLETDRLAHLASIAEATPGVSAKTNMEELALLAPSDSVHRSVLAASRRLSKIVKETEELRDGNALLIEAALMAVNRQLGRIGGAVVDPVYGSGGTEQVRHLRKNLDYKA</sequence>
<dbReference type="HOGENOM" id="CLU_138557_0_0_9"/>
<dbReference type="SUPFAM" id="SSF140566">
    <property type="entry name" value="FlgN-like"/>
    <property type="match status" value="1"/>
</dbReference>
<dbReference type="Gene3D" id="1.20.58.300">
    <property type="entry name" value="FlgN-like"/>
    <property type="match status" value="1"/>
</dbReference>
<organism evidence="2 3">
    <name type="scientific">Selenomonas flueggei ATCC 43531</name>
    <dbReference type="NCBI Taxonomy" id="638302"/>
    <lineage>
        <taxon>Bacteria</taxon>
        <taxon>Bacillati</taxon>
        <taxon>Bacillota</taxon>
        <taxon>Negativicutes</taxon>
        <taxon>Selenomonadales</taxon>
        <taxon>Selenomonadaceae</taxon>
        <taxon>Selenomonas</taxon>
    </lineage>
</organism>
<dbReference type="EMBL" id="ACLA01000022">
    <property type="protein sequence ID" value="EEQ48041.1"/>
    <property type="molecule type" value="Genomic_DNA"/>
</dbReference>